<dbReference type="HOGENOM" id="CLU_1234064_0_0_9"/>
<feature type="compositionally biased region" description="Pro residues" evidence="4">
    <location>
        <begin position="155"/>
        <end position="164"/>
    </location>
</feature>
<comment type="caution">
    <text evidence="2">Lacks conserved residue(s) required for the propagation of feature annotation.</text>
</comment>
<proteinExistence type="inferred from homology"/>
<protein>
    <recommendedName>
        <fullName evidence="2 3">Single-stranded DNA-binding protein</fullName>
        <shortName evidence="2">SSB</shortName>
    </recommendedName>
</protein>
<dbReference type="CDD" id="cd04496">
    <property type="entry name" value="SSB_OBF"/>
    <property type="match status" value="1"/>
</dbReference>
<dbReference type="PANTHER" id="PTHR10302:SF0">
    <property type="entry name" value="SINGLE-STRANDED DNA-BINDING PROTEIN, MITOCHONDRIAL"/>
    <property type="match status" value="1"/>
</dbReference>
<dbReference type="InterPro" id="IPR011344">
    <property type="entry name" value="ssDNA-bd"/>
</dbReference>
<dbReference type="AlphaFoldDB" id="A4J7S4"/>
<dbReference type="Proteomes" id="UP000001556">
    <property type="component" value="Chromosome"/>
</dbReference>
<dbReference type="STRING" id="349161.Dred_2617"/>
<feature type="region of interest" description="Disordered" evidence="4">
    <location>
        <begin position="101"/>
        <end position="224"/>
    </location>
</feature>
<evidence type="ECO:0000256" key="3">
    <source>
        <dbReference type="RuleBase" id="RU000524"/>
    </source>
</evidence>
<dbReference type="RefSeq" id="WP_011878925.1">
    <property type="nucleotide sequence ID" value="NC_009253.1"/>
</dbReference>
<keyword evidence="1 2" id="KW-0238">DNA-binding</keyword>
<sequence length="224" mass="24672">MNSVNIIGRLTRDPELRYTQNGKAVTNMSIAVQRYGNKDEADFFDCTAFEKTAETIANNLTKGREVGVSGRLQQERWDDQQTGQKRSAVKIMVNSITFIGPKQDNQQQSPNQPPAQQQQYQGPPQGYQQQGFQQPPGYIPPSQGGYPLPQGYPGQMPPQGPPPGQYSQQPGQYQQQPPGYQQTPAGPPNGQPPQGQIDFQFQGQGQGQQPPANGFQGNIDDIPF</sequence>
<name>A4J7S4_DESRM</name>
<dbReference type="Gene3D" id="2.40.50.140">
    <property type="entry name" value="Nucleic acid-binding proteins"/>
    <property type="match status" value="1"/>
</dbReference>
<comment type="subunit">
    <text evidence="2">Homotetramer.</text>
</comment>
<dbReference type="InterPro" id="IPR012340">
    <property type="entry name" value="NA-bd_OB-fold"/>
</dbReference>
<feature type="compositionally biased region" description="Low complexity" evidence="4">
    <location>
        <begin position="165"/>
        <end position="184"/>
    </location>
</feature>
<dbReference type="InterPro" id="IPR000424">
    <property type="entry name" value="Primosome_PriB/ssb"/>
</dbReference>
<dbReference type="KEGG" id="drm:Dred_2617"/>
<reference evidence="5 6" key="1">
    <citation type="submission" date="2007-03" db="EMBL/GenBank/DDBJ databases">
        <title>Complete sequence of Desulfotomaculum reducens MI-1.</title>
        <authorList>
            <consortium name="US DOE Joint Genome Institute"/>
            <person name="Copeland A."/>
            <person name="Lucas S."/>
            <person name="Lapidus A."/>
            <person name="Barry K."/>
            <person name="Detter J.C."/>
            <person name="Glavina del Rio T."/>
            <person name="Hammon N."/>
            <person name="Israni S."/>
            <person name="Dalin E."/>
            <person name="Tice H."/>
            <person name="Pitluck S."/>
            <person name="Sims D."/>
            <person name="Brettin T."/>
            <person name="Bruce D."/>
            <person name="Han C."/>
            <person name="Tapia R."/>
            <person name="Schmutz J."/>
            <person name="Larimer F."/>
            <person name="Land M."/>
            <person name="Hauser L."/>
            <person name="Kyrpides N."/>
            <person name="Kim E."/>
            <person name="Tebo B.M."/>
            <person name="Richardson P."/>
        </authorList>
    </citation>
    <scope>NUCLEOTIDE SEQUENCE [LARGE SCALE GENOMIC DNA]</scope>
    <source>
        <strain evidence="5 6">MI-1</strain>
    </source>
</reference>
<feature type="compositionally biased region" description="Low complexity" evidence="4">
    <location>
        <begin position="192"/>
        <end position="217"/>
    </location>
</feature>
<dbReference type="EMBL" id="CP000612">
    <property type="protein sequence ID" value="ABO51127.1"/>
    <property type="molecule type" value="Genomic_DNA"/>
</dbReference>
<organism evidence="5 6">
    <name type="scientific">Desulforamulus reducens (strain ATCC BAA-1160 / DSM 100696 / MI-1)</name>
    <name type="common">Desulfotomaculum reducens</name>
    <dbReference type="NCBI Taxonomy" id="349161"/>
    <lineage>
        <taxon>Bacteria</taxon>
        <taxon>Bacillati</taxon>
        <taxon>Bacillota</taxon>
        <taxon>Clostridia</taxon>
        <taxon>Eubacteriales</taxon>
        <taxon>Peptococcaceae</taxon>
        <taxon>Desulforamulus</taxon>
    </lineage>
</organism>
<evidence type="ECO:0000313" key="6">
    <source>
        <dbReference type="Proteomes" id="UP000001556"/>
    </source>
</evidence>
<dbReference type="HAMAP" id="MF_00984">
    <property type="entry name" value="SSB"/>
    <property type="match status" value="1"/>
</dbReference>
<evidence type="ECO:0000256" key="4">
    <source>
        <dbReference type="SAM" id="MobiDB-lite"/>
    </source>
</evidence>
<evidence type="ECO:0000313" key="5">
    <source>
        <dbReference type="EMBL" id="ABO51127.1"/>
    </source>
</evidence>
<keyword evidence="6" id="KW-1185">Reference proteome</keyword>
<dbReference type="OrthoDB" id="9809878at2"/>
<dbReference type="SUPFAM" id="SSF50249">
    <property type="entry name" value="Nucleic acid-binding proteins"/>
    <property type="match status" value="1"/>
</dbReference>
<feature type="compositionally biased region" description="Low complexity" evidence="4">
    <location>
        <begin position="106"/>
        <end position="154"/>
    </location>
</feature>
<gene>
    <name evidence="5" type="ordered locus">Dred_2617</name>
</gene>
<dbReference type="GO" id="GO:0006260">
    <property type="term" value="P:DNA replication"/>
    <property type="evidence" value="ECO:0007669"/>
    <property type="project" value="InterPro"/>
</dbReference>
<evidence type="ECO:0000256" key="2">
    <source>
        <dbReference type="HAMAP-Rule" id="MF_00984"/>
    </source>
</evidence>
<dbReference type="Pfam" id="PF00436">
    <property type="entry name" value="SSB"/>
    <property type="match status" value="1"/>
</dbReference>
<dbReference type="eggNOG" id="COG0629">
    <property type="taxonomic scope" value="Bacteria"/>
</dbReference>
<accession>A4J7S4</accession>
<dbReference type="PANTHER" id="PTHR10302">
    <property type="entry name" value="SINGLE-STRANDED DNA-BINDING PROTEIN"/>
    <property type="match status" value="1"/>
</dbReference>
<evidence type="ECO:0000256" key="1">
    <source>
        <dbReference type="ARBA" id="ARBA00023125"/>
    </source>
</evidence>
<dbReference type="GO" id="GO:0009295">
    <property type="term" value="C:nucleoid"/>
    <property type="evidence" value="ECO:0007669"/>
    <property type="project" value="TreeGrafter"/>
</dbReference>
<dbReference type="PROSITE" id="PS50935">
    <property type="entry name" value="SSB"/>
    <property type="match status" value="1"/>
</dbReference>
<dbReference type="NCBIfam" id="TIGR00621">
    <property type="entry name" value="ssb"/>
    <property type="match status" value="1"/>
</dbReference>
<dbReference type="GO" id="GO:0003697">
    <property type="term" value="F:single-stranded DNA binding"/>
    <property type="evidence" value="ECO:0007669"/>
    <property type="project" value="UniProtKB-UniRule"/>
</dbReference>